<evidence type="ECO:0000256" key="3">
    <source>
        <dbReference type="ARBA" id="ARBA00022621"/>
    </source>
</evidence>
<dbReference type="GO" id="GO:0005344">
    <property type="term" value="F:oxygen carrier activity"/>
    <property type="evidence" value="ECO:0007669"/>
    <property type="project" value="UniProtKB-KW"/>
</dbReference>
<accession>A0A849VES9</accession>
<keyword evidence="1 6" id="KW-0813">Transport</keyword>
<dbReference type="GO" id="GO:0020037">
    <property type="term" value="F:heme binding"/>
    <property type="evidence" value="ECO:0007669"/>
    <property type="project" value="InterPro"/>
</dbReference>
<sequence length="138" mass="15373">MAITERQKQLVQQSFAKVEPIAEQAAEIFYSTLFEYDPALRPLFKNSIKSQGQKLMATLKLAVAGLDDLDKLVPVLQSLAERHVGYGVKAKDFTPVGNALLHTLKVGLGEQWNDELRQAWVDTIHIVADVMKAHAFAK</sequence>
<dbReference type="RefSeq" id="WP_171626938.1">
    <property type="nucleotide sequence ID" value="NZ_JABBPG010000006.1"/>
</dbReference>
<comment type="caution">
    <text evidence="8">The sequence shown here is derived from an EMBL/GenBank/DDBJ whole genome shotgun (WGS) entry which is preliminary data.</text>
</comment>
<comment type="similarity">
    <text evidence="6">Belongs to the globin family.</text>
</comment>
<name>A0A849VES9_9GAMM</name>
<gene>
    <name evidence="8" type="ORF">HG263_15250</name>
</gene>
<organism evidence="8 9">
    <name type="scientific">Pseudoalteromonas caenipelagi</name>
    <dbReference type="NCBI Taxonomy" id="2726988"/>
    <lineage>
        <taxon>Bacteria</taxon>
        <taxon>Pseudomonadati</taxon>
        <taxon>Pseudomonadota</taxon>
        <taxon>Gammaproteobacteria</taxon>
        <taxon>Alteromonadales</taxon>
        <taxon>Pseudoalteromonadaceae</taxon>
        <taxon>Pseudoalteromonas</taxon>
    </lineage>
</organism>
<dbReference type="InterPro" id="IPR012292">
    <property type="entry name" value="Globin/Proto"/>
</dbReference>
<dbReference type="InterPro" id="IPR009050">
    <property type="entry name" value="Globin-like_sf"/>
</dbReference>
<keyword evidence="2 6" id="KW-0349">Heme</keyword>
<dbReference type="AlphaFoldDB" id="A0A849VES9"/>
<dbReference type="PANTHER" id="PTHR46458:SF1">
    <property type="entry name" value="GEO09476P1"/>
    <property type="match status" value="1"/>
</dbReference>
<feature type="domain" description="Globin" evidence="7">
    <location>
        <begin position="2"/>
        <end position="136"/>
    </location>
</feature>
<dbReference type="Pfam" id="PF00042">
    <property type="entry name" value="Globin"/>
    <property type="match status" value="1"/>
</dbReference>
<dbReference type="PANTHER" id="PTHR46458">
    <property type="entry name" value="BLR2807 PROTEIN"/>
    <property type="match status" value="1"/>
</dbReference>
<protein>
    <submittedName>
        <fullName evidence="8">Hemin receptor</fullName>
    </submittedName>
</protein>
<dbReference type="Gene3D" id="1.10.490.10">
    <property type="entry name" value="Globins"/>
    <property type="match status" value="1"/>
</dbReference>
<dbReference type="PROSITE" id="PS01033">
    <property type="entry name" value="GLOBIN"/>
    <property type="match status" value="1"/>
</dbReference>
<dbReference type="GO" id="GO:0019825">
    <property type="term" value="F:oxygen binding"/>
    <property type="evidence" value="ECO:0007669"/>
    <property type="project" value="InterPro"/>
</dbReference>
<evidence type="ECO:0000256" key="5">
    <source>
        <dbReference type="ARBA" id="ARBA00023004"/>
    </source>
</evidence>
<evidence type="ECO:0000256" key="6">
    <source>
        <dbReference type="RuleBase" id="RU000356"/>
    </source>
</evidence>
<dbReference type="GO" id="GO:0046872">
    <property type="term" value="F:metal ion binding"/>
    <property type="evidence" value="ECO:0007669"/>
    <property type="project" value="UniProtKB-KW"/>
</dbReference>
<evidence type="ECO:0000313" key="9">
    <source>
        <dbReference type="Proteomes" id="UP000586305"/>
    </source>
</evidence>
<dbReference type="Proteomes" id="UP000586305">
    <property type="component" value="Unassembled WGS sequence"/>
</dbReference>
<reference evidence="8 9" key="1">
    <citation type="submission" date="2020-04" db="EMBL/GenBank/DDBJ databases">
        <title>Pseudoalteromonas caenipelagi sp. nov., isolated from a tidal flat.</title>
        <authorList>
            <person name="Park S."/>
            <person name="Yoon J.-H."/>
        </authorList>
    </citation>
    <scope>NUCLEOTIDE SEQUENCE [LARGE SCALE GENOMIC DNA]</scope>
    <source>
        <strain evidence="8 9">JBTF-M23</strain>
    </source>
</reference>
<keyword evidence="5" id="KW-0408">Iron</keyword>
<keyword evidence="4" id="KW-0479">Metal-binding</keyword>
<dbReference type="PRINTS" id="PR00188">
    <property type="entry name" value="PLANTGLOBIN"/>
</dbReference>
<evidence type="ECO:0000256" key="1">
    <source>
        <dbReference type="ARBA" id="ARBA00022448"/>
    </source>
</evidence>
<proteinExistence type="inferred from homology"/>
<dbReference type="InterPro" id="IPR000971">
    <property type="entry name" value="Globin"/>
</dbReference>
<dbReference type="InterPro" id="IPR050532">
    <property type="entry name" value="Globin-like_OT"/>
</dbReference>
<evidence type="ECO:0000256" key="4">
    <source>
        <dbReference type="ARBA" id="ARBA00022723"/>
    </source>
</evidence>
<dbReference type="EMBL" id="JABBPG010000006">
    <property type="protein sequence ID" value="NOU51892.1"/>
    <property type="molecule type" value="Genomic_DNA"/>
</dbReference>
<dbReference type="SUPFAM" id="SSF46458">
    <property type="entry name" value="Globin-like"/>
    <property type="match status" value="1"/>
</dbReference>
<keyword evidence="3 6" id="KW-0561">Oxygen transport</keyword>
<evidence type="ECO:0000313" key="8">
    <source>
        <dbReference type="EMBL" id="NOU51892.1"/>
    </source>
</evidence>
<evidence type="ECO:0000259" key="7">
    <source>
        <dbReference type="PROSITE" id="PS01033"/>
    </source>
</evidence>
<keyword evidence="9" id="KW-1185">Reference proteome</keyword>
<evidence type="ECO:0000256" key="2">
    <source>
        <dbReference type="ARBA" id="ARBA00022617"/>
    </source>
</evidence>
<keyword evidence="8" id="KW-0675">Receptor</keyword>
<dbReference type="CDD" id="cd12131">
    <property type="entry name" value="HGbI-like"/>
    <property type="match status" value="1"/>
</dbReference>